<evidence type="ECO:0000256" key="2">
    <source>
        <dbReference type="ARBA" id="ARBA00010450"/>
    </source>
</evidence>
<dbReference type="Pfam" id="PF02899">
    <property type="entry name" value="Phage_int_SAM_1"/>
    <property type="match status" value="1"/>
</dbReference>
<dbReference type="GO" id="GO:0005737">
    <property type="term" value="C:cytoplasm"/>
    <property type="evidence" value="ECO:0007669"/>
    <property type="project" value="UniProtKB-SubCell"/>
</dbReference>
<feature type="domain" description="Tyr recombinase" evidence="11">
    <location>
        <begin position="106"/>
        <end position="288"/>
    </location>
</feature>
<feature type="active site" evidence="10">
    <location>
        <position position="240"/>
    </location>
</feature>
<dbReference type="Proteomes" id="UP000479531">
    <property type="component" value="Unassembled WGS sequence"/>
</dbReference>
<dbReference type="GO" id="GO:0007059">
    <property type="term" value="P:chromosome segregation"/>
    <property type="evidence" value="ECO:0007669"/>
    <property type="project" value="UniProtKB-UniRule"/>
</dbReference>
<comment type="similarity">
    <text evidence="10">Belongs to the 'phage' integrase family. XerC subfamily.</text>
</comment>
<comment type="subcellular location">
    <subcellularLocation>
        <location evidence="1 10">Cytoplasm</location>
    </subcellularLocation>
</comment>
<name>A0A173TWW3_9FIRM</name>
<dbReference type="Gene3D" id="1.10.150.130">
    <property type="match status" value="1"/>
</dbReference>
<dbReference type="GO" id="GO:0003677">
    <property type="term" value="F:DNA binding"/>
    <property type="evidence" value="ECO:0007669"/>
    <property type="project" value="UniProtKB-UniRule"/>
</dbReference>
<evidence type="ECO:0000256" key="7">
    <source>
        <dbReference type="ARBA" id="ARBA00023125"/>
    </source>
</evidence>
<comment type="caution">
    <text evidence="10">Lacks conserved residue(s) required for the propagation of feature annotation.</text>
</comment>
<dbReference type="NCBIfam" id="NF001399">
    <property type="entry name" value="PRK00283.1"/>
    <property type="match status" value="1"/>
</dbReference>
<dbReference type="InterPro" id="IPR011932">
    <property type="entry name" value="Recomb_XerD"/>
</dbReference>
<dbReference type="NCBIfam" id="TIGR02225">
    <property type="entry name" value="recomb_XerD"/>
    <property type="match status" value="1"/>
</dbReference>
<evidence type="ECO:0000313" key="17">
    <source>
        <dbReference type="EMBL" id="RHG29582.1"/>
    </source>
</evidence>
<evidence type="ECO:0000256" key="9">
    <source>
        <dbReference type="ARBA" id="ARBA00023306"/>
    </source>
</evidence>
<evidence type="ECO:0000256" key="10">
    <source>
        <dbReference type="HAMAP-Rule" id="MF_01808"/>
    </source>
</evidence>
<keyword evidence="4 10" id="KW-0132">Cell division</keyword>
<evidence type="ECO:0000256" key="6">
    <source>
        <dbReference type="ARBA" id="ARBA00022908"/>
    </source>
</evidence>
<evidence type="ECO:0000313" key="21">
    <source>
        <dbReference type="Proteomes" id="UP000284051"/>
    </source>
</evidence>
<dbReference type="Gene3D" id="1.10.443.10">
    <property type="entry name" value="Intergrase catalytic core"/>
    <property type="match status" value="1"/>
</dbReference>
<dbReference type="PROSITE" id="PS51900">
    <property type="entry name" value="CB"/>
    <property type="match status" value="1"/>
</dbReference>
<evidence type="ECO:0000313" key="22">
    <source>
        <dbReference type="Proteomes" id="UP000284465"/>
    </source>
</evidence>
<feature type="active site" evidence="10">
    <location>
        <position position="146"/>
    </location>
</feature>
<dbReference type="CDD" id="cd00798">
    <property type="entry name" value="INT_XerDC_C"/>
    <property type="match status" value="1"/>
</dbReference>
<evidence type="ECO:0000256" key="4">
    <source>
        <dbReference type="ARBA" id="ARBA00022618"/>
    </source>
</evidence>
<comment type="subunit">
    <text evidence="10">Forms a cyclic heterotetrameric complex composed of two molecules of XerC and two molecules of XerD.</text>
</comment>
<reference evidence="15 24" key="4">
    <citation type="submission" date="2019-10" db="EMBL/GenBank/DDBJ databases">
        <title>Roseburia spp. ameliorate alcoholic fatty liver via restoration of gut barrier function.</title>
        <authorList>
            <person name="Seo B."/>
            <person name="Ko G."/>
        </authorList>
    </citation>
    <scope>NUCLEOTIDE SEQUENCE [LARGE SCALE GENOMIC DNA]</scope>
    <source>
        <strain evidence="15 24">SNUG30017</strain>
    </source>
</reference>
<dbReference type="Proteomes" id="UP000478483">
    <property type="component" value="Unassembled WGS sequence"/>
</dbReference>
<feature type="domain" description="Core-binding (CB)" evidence="12">
    <location>
        <begin position="1"/>
        <end position="85"/>
    </location>
</feature>
<dbReference type="AlphaFoldDB" id="A0A173TWW3"/>
<evidence type="ECO:0000256" key="8">
    <source>
        <dbReference type="ARBA" id="ARBA00023172"/>
    </source>
</evidence>
<dbReference type="Proteomes" id="UP000284051">
    <property type="component" value="Unassembled WGS sequence"/>
</dbReference>
<dbReference type="InterPro" id="IPR004107">
    <property type="entry name" value="Integrase_SAM-like_N"/>
</dbReference>
<dbReference type="InterPro" id="IPR010998">
    <property type="entry name" value="Integrase_recombinase_N"/>
</dbReference>
<dbReference type="Proteomes" id="UP000095350">
    <property type="component" value="Unassembled WGS sequence"/>
</dbReference>
<dbReference type="OrthoDB" id="9801717at2"/>
<evidence type="ECO:0000313" key="14">
    <source>
        <dbReference type="EMBL" id="MTR83952.1"/>
    </source>
</evidence>
<dbReference type="EMBL" id="WNAJ01000002">
    <property type="protein sequence ID" value="MTR83952.1"/>
    <property type="molecule type" value="Genomic_DNA"/>
</dbReference>
<sequence>MTHDIMDFIEYIHNEKQTSKNTEVSYERDLRKMNEYLEAQNVYGVSAVTETNLNAYVMFLEREGRKPATVSRSIASMKAFFHFLEKERRIESDPAWRLKAPKIEKTMPRILTTEEVTLLLEQPSGNTPKELRDKAMLELLYATGIRVSELISLKVSDLNLQMEYVICTDIHKERIIPFGNVAREALTRYMQDGRDHLISQADCPWLFTNCTGGAMSRQGFWKLIKFYGKKAGIESEITPHTLRHSFAAHLISNGADLKSVQEMLGHSDISTTQIYSQMGQGRIREVYLKAHPRG</sequence>
<comment type="function">
    <text evidence="10">Site-specific tyrosine recombinase, which acts by catalyzing the cutting and rejoining of the recombining DNA molecules. The XerC-XerD complex is essential to convert dimers of the bacterial chromosome into monomers to permit their segregation at cell division. It also contributes to the segregational stability of plasmids.</text>
</comment>
<evidence type="ECO:0000313" key="24">
    <source>
        <dbReference type="Proteomes" id="UP000479531"/>
    </source>
</evidence>
<feature type="active site" description="O-(3'-phospho-DNA)-tyrosine intermediate" evidence="10">
    <location>
        <position position="275"/>
    </location>
</feature>
<protein>
    <recommendedName>
        <fullName evidence="10">Tyrosine recombinase XerC</fullName>
    </recommendedName>
</protein>
<dbReference type="Pfam" id="PF00589">
    <property type="entry name" value="Phage_integrase"/>
    <property type="match status" value="1"/>
</dbReference>
<dbReference type="EMBL" id="QSFP01000005">
    <property type="protein sequence ID" value="RHA68334.1"/>
    <property type="molecule type" value="Genomic_DNA"/>
</dbReference>
<evidence type="ECO:0000313" key="20">
    <source>
        <dbReference type="Proteomes" id="UP000283586"/>
    </source>
</evidence>
<proteinExistence type="inferred from homology"/>
<dbReference type="EMBL" id="WGGT01000002">
    <property type="protein sequence ID" value="MVQ44697.1"/>
    <property type="molecule type" value="Genomic_DNA"/>
</dbReference>
<evidence type="ECO:0000256" key="1">
    <source>
        <dbReference type="ARBA" id="ARBA00004496"/>
    </source>
</evidence>
<dbReference type="HAMAP" id="MF_01808">
    <property type="entry name" value="Recomb_XerC_XerD"/>
    <property type="match status" value="1"/>
</dbReference>
<evidence type="ECO:0000256" key="5">
    <source>
        <dbReference type="ARBA" id="ARBA00022829"/>
    </source>
</evidence>
<dbReference type="InterPro" id="IPR023009">
    <property type="entry name" value="Tyrosine_recombinase_XerC/XerD"/>
</dbReference>
<evidence type="ECO:0000313" key="16">
    <source>
        <dbReference type="EMBL" id="RHA68334.1"/>
    </source>
</evidence>
<comment type="similarity">
    <text evidence="2">Belongs to the 'phage' integrase family. XerD subfamily.</text>
</comment>
<organism evidence="13 19">
    <name type="scientific">Roseburia intestinalis</name>
    <dbReference type="NCBI Taxonomy" id="166486"/>
    <lineage>
        <taxon>Bacteria</taxon>
        <taxon>Bacillati</taxon>
        <taxon>Bacillota</taxon>
        <taxon>Clostridia</taxon>
        <taxon>Lachnospirales</taxon>
        <taxon>Lachnospiraceae</taxon>
        <taxon>Roseburia</taxon>
    </lineage>
</organism>
<dbReference type="EMBL" id="QRQN01000017">
    <property type="protein sequence ID" value="RHN06098.1"/>
    <property type="molecule type" value="Genomic_DNA"/>
</dbReference>
<keyword evidence="6 10" id="KW-0229">DNA integration</keyword>
<dbReference type="GO" id="GO:0009037">
    <property type="term" value="F:tyrosine-based site-specific recombinase activity"/>
    <property type="evidence" value="ECO:0007669"/>
    <property type="project" value="UniProtKB-UniRule"/>
</dbReference>
<evidence type="ECO:0000256" key="3">
    <source>
        <dbReference type="ARBA" id="ARBA00022490"/>
    </source>
</evidence>
<dbReference type="InterPro" id="IPR050090">
    <property type="entry name" value="Tyrosine_recombinase_XerCD"/>
</dbReference>
<accession>A0A173TWW3</accession>
<dbReference type="Proteomes" id="UP000283586">
    <property type="component" value="Unassembled WGS sequence"/>
</dbReference>
<keyword evidence="9 10" id="KW-0131">Cell cycle</keyword>
<keyword evidence="5 10" id="KW-0159">Chromosome partition</keyword>
<dbReference type="InterPro" id="IPR044068">
    <property type="entry name" value="CB"/>
</dbReference>
<keyword evidence="3 10" id="KW-0963">Cytoplasm</keyword>
<evidence type="ECO:0000259" key="12">
    <source>
        <dbReference type="PROSITE" id="PS51900"/>
    </source>
</evidence>
<dbReference type="PANTHER" id="PTHR30349">
    <property type="entry name" value="PHAGE INTEGRASE-RELATED"/>
    <property type="match status" value="1"/>
</dbReference>
<reference evidence="20 21" key="2">
    <citation type="submission" date="2018-08" db="EMBL/GenBank/DDBJ databases">
        <title>A genome reference for cultivated species of the human gut microbiota.</title>
        <authorList>
            <person name="Zou Y."/>
            <person name="Xue W."/>
            <person name="Luo G."/>
        </authorList>
    </citation>
    <scope>NUCLEOTIDE SEQUENCE [LARGE SCALE GENOMIC DNA]</scope>
    <source>
        <strain evidence="18 20">AF31-21AC</strain>
        <strain evidence="17 21">AM22-21LB</strain>
        <strain evidence="16 22">AM43-11</strain>
    </source>
</reference>
<evidence type="ECO:0000313" key="13">
    <source>
        <dbReference type="EMBL" id="CUN07333.1"/>
    </source>
</evidence>
<dbReference type="EMBL" id="CYXZ01000012">
    <property type="protein sequence ID" value="CUN07333.1"/>
    <property type="molecule type" value="Genomic_DNA"/>
</dbReference>
<dbReference type="NCBIfam" id="NF040815">
    <property type="entry name" value="recomb_XerA_Arch"/>
    <property type="match status" value="1"/>
</dbReference>
<feature type="active site" evidence="10">
    <location>
        <position position="266"/>
    </location>
</feature>
<dbReference type="InterPro" id="IPR013762">
    <property type="entry name" value="Integrase-like_cat_sf"/>
</dbReference>
<dbReference type="InterPro" id="IPR011010">
    <property type="entry name" value="DNA_brk_join_enz"/>
</dbReference>
<gene>
    <name evidence="13" type="primary">xerD_2</name>
    <name evidence="10" type="synonym">xerC</name>
    <name evidence="14" type="synonym">xerD</name>
    <name evidence="17" type="ORF">DW264_05125</name>
    <name evidence="16" type="ORF">DW927_06330</name>
    <name evidence="18" type="ORF">DWZ31_13675</name>
    <name evidence="13" type="ORF">ERS852572_01780</name>
    <name evidence="15" type="ORF">GCK47_02955</name>
    <name evidence="14" type="ORF">GMD50_02560</name>
</gene>
<keyword evidence="8 10" id="KW-0233">DNA recombination</keyword>
<evidence type="ECO:0000313" key="23">
    <source>
        <dbReference type="Proteomes" id="UP000478483"/>
    </source>
</evidence>
<dbReference type="PROSITE" id="PS51898">
    <property type="entry name" value="TYR_RECOMBINASE"/>
    <property type="match status" value="1"/>
</dbReference>
<reference evidence="14 23" key="3">
    <citation type="journal article" date="2019" name="Nat. Med.">
        <title>A library of human gut bacterial isolates paired with longitudinal multiomics data enables mechanistic microbiome research.</title>
        <authorList>
            <person name="Poyet M."/>
            <person name="Groussin M."/>
            <person name="Gibbons S.M."/>
            <person name="Avila-Pacheco J."/>
            <person name="Jiang X."/>
            <person name="Kearney S.M."/>
            <person name="Perrotta A.R."/>
            <person name="Berdy B."/>
            <person name="Zhao S."/>
            <person name="Lieberman T.D."/>
            <person name="Swanson P.K."/>
            <person name="Smith M."/>
            <person name="Roesemann S."/>
            <person name="Alexander J.E."/>
            <person name="Rich S.A."/>
            <person name="Livny J."/>
            <person name="Vlamakis H."/>
            <person name="Clish C."/>
            <person name="Bullock K."/>
            <person name="Deik A."/>
            <person name="Scott J."/>
            <person name="Pierce K.A."/>
            <person name="Xavier R.J."/>
            <person name="Alm E.J."/>
        </authorList>
    </citation>
    <scope>NUCLEOTIDE SEQUENCE [LARGE SCALE GENOMIC DNA]</scope>
    <source>
        <strain evidence="14 23">BIOML-A1</strain>
    </source>
</reference>
<dbReference type="Proteomes" id="UP000284465">
    <property type="component" value="Unassembled WGS sequence"/>
</dbReference>
<evidence type="ECO:0000313" key="15">
    <source>
        <dbReference type="EMBL" id="MVQ44697.1"/>
    </source>
</evidence>
<dbReference type="EMBL" id="QRID01000004">
    <property type="protein sequence ID" value="RHG29582.1"/>
    <property type="molecule type" value="Genomic_DNA"/>
</dbReference>
<dbReference type="InterPro" id="IPR002104">
    <property type="entry name" value="Integrase_catalytic"/>
</dbReference>
<keyword evidence="7 10" id="KW-0238">DNA-binding</keyword>
<evidence type="ECO:0000313" key="19">
    <source>
        <dbReference type="Proteomes" id="UP000095350"/>
    </source>
</evidence>
<dbReference type="STRING" id="166486.ERS852572_01780"/>
<dbReference type="PANTHER" id="PTHR30349:SF81">
    <property type="entry name" value="TYROSINE RECOMBINASE XERC"/>
    <property type="match status" value="1"/>
</dbReference>
<dbReference type="GO" id="GO:0051301">
    <property type="term" value="P:cell division"/>
    <property type="evidence" value="ECO:0007669"/>
    <property type="project" value="UniProtKB-KW"/>
</dbReference>
<evidence type="ECO:0000259" key="11">
    <source>
        <dbReference type="PROSITE" id="PS51898"/>
    </source>
</evidence>
<feature type="active site" evidence="10">
    <location>
        <position position="243"/>
    </location>
</feature>
<reference evidence="13 19" key="1">
    <citation type="submission" date="2015-09" db="EMBL/GenBank/DDBJ databases">
        <authorList>
            <consortium name="Pathogen Informatics"/>
        </authorList>
    </citation>
    <scope>NUCLEOTIDE SEQUENCE [LARGE SCALE GENOMIC DNA]</scope>
    <source>
        <strain evidence="13 19">2789STDY5834960</strain>
    </source>
</reference>
<evidence type="ECO:0000313" key="18">
    <source>
        <dbReference type="EMBL" id="RHN06098.1"/>
    </source>
</evidence>
<dbReference type="RefSeq" id="WP_015520615.1">
    <property type="nucleotide sequence ID" value="NZ_CABIYH010000012.1"/>
</dbReference>
<dbReference type="SUPFAM" id="SSF56349">
    <property type="entry name" value="DNA breaking-rejoining enzymes"/>
    <property type="match status" value="1"/>
</dbReference>
<dbReference type="GO" id="GO:0006313">
    <property type="term" value="P:DNA transposition"/>
    <property type="evidence" value="ECO:0007669"/>
    <property type="project" value="UniProtKB-UniRule"/>
</dbReference>
<dbReference type="PaxDb" id="166486-ERS852572_01780"/>